<name>A0A518HTI0_9BACT</name>
<keyword evidence="3" id="KW-1185">Reference proteome</keyword>
<feature type="transmembrane region" description="Helical" evidence="1">
    <location>
        <begin position="20"/>
        <end position="41"/>
    </location>
</feature>
<keyword evidence="1" id="KW-1133">Transmembrane helix</keyword>
<reference evidence="2 3" key="1">
    <citation type="submission" date="2019-03" db="EMBL/GenBank/DDBJ databases">
        <title>Deep-cultivation of Planctomycetes and their phenomic and genomic characterization uncovers novel biology.</title>
        <authorList>
            <person name="Wiegand S."/>
            <person name="Jogler M."/>
            <person name="Boedeker C."/>
            <person name="Pinto D."/>
            <person name="Vollmers J."/>
            <person name="Rivas-Marin E."/>
            <person name="Kohn T."/>
            <person name="Peeters S.H."/>
            <person name="Heuer A."/>
            <person name="Rast P."/>
            <person name="Oberbeckmann S."/>
            <person name="Bunk B."/>
            <person name="Jeske O."/>
            <person name="Meyerdierks A."/>
            <person name="Storesund J.E."/>
            <person name="Kallscheuer N."/>
            <person name="Luecker S."/>
            <person name="Lage O.M."/>
            <person name="Pohl T."/>
            <person name="Merkel B.J."/>
            <person name="Hornburger P."/>
            <person name="Mueller R.-W."/>
            <person name="Bruemmer F."/>
            <person name="Labrenz M."/>
            <person name="Spormann A.M."/>
            <person name="Op den Camp H."/>
            <person name="Overmann J."/>
            <person name="Amann R."/>
            <person name="Jetten M.S.M."/>
            <person name="Mascher T."/>
            <person name="Medema M.H."/>
            <person name="Devos D.P."/>
            <person name="Kaster A.-K."/>
            <person name="Ovreas L."/>
            <person name="Rohde M."/>
            <person name="Galperin M.Y."/>
            <person name="Jogler C."/>
        </authorList>
    </citation>
    <scope>NUCLEOTIDE SEQUENCE [LARGE SCALE GENOMIC DNA]</scope>
    <source>
        <strain evidence="2 3">Enr13</strain>
    </source>
</reference>
<dbReference type="EMBL" id="CP037423">
    <property type="protein sequence ID" value="QDV44124.1"/>
    <property type="molecule type" value="Genomic_DNA"/>
</dbReference>
<accession>A0A518HTI0</accession>
<keyword evidence="1" id="KW-0472">Membrane</keyword>
<dbReference type="AlphaFoldDB" id="A0A518HTI0"/>
<evidence type="ECO:0000256" key="1">
    <source>
        <dbReference type="SAM" id="Phobius"/>
    </source>
</evidence>
<organism evidence="2 3">
    <name type="scientific">Stieleria neptunia</name>
    <dbReference type="NCBI Taxonomy" id="2527979"/>
    <lineage>
        <taxon>Bacteria</taxon>
        <taxon>Pseudomonadati</taxon>
        <taxon>Planctomycetota</taxon>
        <taxon>Planctomycetia</taxon>
        <taxon>Pirellulales</taxon>
        <taxon>Pirellulaceae</taxon>
        <taxon>Stieleria</taxon>
    </lineage>
</organism>
<proteinExistence type="predicted"/>
<dbReference type="Proteomes" id="UP000319004">
    <property type="component" value="Chromosome"/>
</dbReference>
<keyword evidence="1" id="KW-0812">Transmembrane</keyword>
<dbReference type="RefSeq" id="WP_145388512.1">
    <property type="nucleotide sequence ID" value="NZ_CP037423.1"/>
</dbReference>
<protein>
    <submittedName>
        <fullName evidence="2">Uncharacterized protein</fullName>
    </submittedName>
</protein>
<evidence type="ECO:0000313" key="3">
    <source>
        <dbReference type="Proteomes" id="UP000319004"/>
    </source>
</evidence>
<feature type="transmembrane region" description="Helical" evidence="1">
    <location>
        <begin position="47"/>
        <end position="71"/>
    </location>
</feature>
<dbReference type="KEGG" id="snep:Enr13x_39860"/>
<sequence length="77" mass="8023">MSGKSTTRRASFRRQKAFPVGTLMALLTAVAVTLVGVILGLESSTILMRAIVSSVLVGSVVSIGVGVIRLADADYKD</sequence>
<evidence type="ECO:0000313" key="2">
    <source>
        <dbReference type="EMBL" id="QDV44124.1"/>
    </source>
</evidence>
<gene>
    <name evidence="2" type="ORF">Enr13x_39860</name>
</gene>